<sequence length="59" mass="6644">MCPYKPIVRLHSKNRDSRKRLENLSIGSSANDNLAKPFSISIVFIFGGLKKAKNRLIIS</sequence>
<dbReference type="WBParaSite" id="nRc.2.0.1.t44267-RA">
    <property type="protein sequence ID" value="nRc.2.0.1.t44267-RA"/>
    <property type="gene ID" value="nRc.2.0.1.g44267"/>
</dbReference>
<protein>
    <submittedName>
        <fullName evidence="2">Uncharacterized protein</fullName>
    </submittedName>
</protein>
<dbReference type="AlphaFoldDB" id="A0A915KZK8"/>
<accession>A0A915KZK8</accession>
<proteinExistence type="predicted"/>
<name>A0A915KZK8_ROMCU</name>
<reference evidence="2" key="1">
    <citation type="submission" date="2022-11" db="UniProtKB">
        <authorList>
            <consortium name="WormBaseParasite"/>
        </authorList>
    </citation>
    <scope>IDENTIFICATION</scope>
</reference>
<keyword evidence="1" id="KW-1185">Reference proteome</keyword>
<evidence type="ECO:0000313" key="2">
    <source>
        <dbReference type="WBParaSite" id="nRc.2.0.1.t44267-RA"/>
    </source>
</evidence>
<organism evidence="1 2">
    <name type="scientific">Romanomermis culicivorax</name>
    <name type="common">Nematode worm</name>
    <dbReference type="NCBI Taxonomy" id="13658"/>
    <lineage>
        <taxon>Eukaryota</taxon>
        <taxon>Metazoa</taxon>
        <taxon>Ecdysozoa</taxon>
        <taxon>Nematoda</taxon>
        <taxon>Enoplea</taxon>
        <taxon>Dorylaimia</taxon>
        <taxon>Mermithida</taxon>
        <taxon>Mermithoidea</taxon>
        <taxon>Mermithidae</taxon>
        <taxon>Romanomermis</taxon>
    </lineage>
</organism>
<evidence type="ECO:0000313" key="1">
    <source>
        <dbReference type="Proteomes" id="UP000887565"/>
    </source>
</evidence>
<dbReference type="Proteomes" id="UP000887565">
    <property type="component" value="Unplaced"/>
</dbReference>